<evidence type="ECO:0000256" key="1">
    <source>
        <dbReference type="ARBA" id="ARBA00004196"/>
    </source>
</evidence>
<name>A0AAV9GIV8_9PEZI</name>
<accession>A0AAV9GIV8</accession>
<dbReference type="GO" id="GO:0046872">
    <property type="term" value="F:metal ion binding"/>
    <property type="evidence" value="ECO:0007669"/>
    <property type="project" value="InterPro"/>
</dbReference>
<comment type="catalytic activity">
    <reaction evidence="7">
        <text>2 superoxide + 2 H(+) = H2O2 + O2</text>
        <dbReference type="Rhea" id="RHEA:20696"/>
        <dbReference type="ChEBI" id="CHEBI:15378"/>
        <dbReference type="ChEBI" id="CHEBI:15379"/>
        <dbReference type="ChEBI" id="CHEBI:16240"/>
        <dbReference type="ChEBI" id="CHEBI:18421"/>
        <dbReference type="EC" id="1.15.1.1"/>
    </reaction>
</comment>
<organism evidence="10 11">
    <name type="scientific">Podospora aff. communis PSN243</name>
    <dbReference type="NCBI Taxonomy" id="3040156"/>
    <lineage>
        <taxon>Eukaryota</taxon>
        <taxon>Fungi</taxon>
        <taxon>Dikarya</taxon>
        <taxon>Ascomycota</taxon>
        <taxon>Pezizomycotina</taxon>
        <taxon>Sordariomycetes</taxon>
        <taxon>Sordariomycetidae</taxon>
        <taxon>Sordariales</taxon>
        <taxon>Podosporaceae</taxon>
        <taxon>Podospora</taxon>
    </lineage>
</organism>
<sequence>MRTSGVLSLALAAAGTQVAAQTSVSLGAPSASITPSGPATGKLGDATVTTNNPQGVVYQATFPDTPFFKAAYPDGGNIKGTLTAVANPDGKGVIFKFNWTNLPKQGGPFMYHLHVDPVPENGNCTATLAHLDPFIRFEDPVCDPKRPETCQTGDLSGKFGDIPEGGTEFVKTFPDLYSSTLEGLGSFFGNRSIVFHYANKTRVSCANFVKVAGDSSGKPSESVCSTATAPSHTGHANLTTTTSRPASGTTTPAPTTTPSGPALSLGSSLQASAAGVIAFGAALMFLL</sequence>
<evidence type="ECO:0000256" key="9">
    <source>
        <dbReference type="SAM" id="SignalP"/>
    </source>
</evidence>
<feature type="region of interest" description="Disordered" evidence="8">
    <location>
        <begin position="214"/>
        <end position="262"/>
    </location>
</feature>
<feature type="chain" id="PRO_5043922677" description="superoxide dismutase" evidence="9">
    <location>
        <begin position="21"/>
        <end position="287"/>
    </location>
</feature>
<evidence type="ECO:0000256" key="5">
    <source>
        <dbReference type="ARBA" id="ARBA00022525"/>
    </source>
</evidence>
<evidence type="ECO:0000256" key="3">
    <source>
        <dbReference type="ARBA" id="ARBA00010457"/>
    </source>
</evidence>
<reference evidence="10" key="2">
    <citation type="submission" date="2023-05" db="EMBL/GenBank/DDBJ databases">
        <authorList>
            <consortium name="Lawrence Berkeley National Laboratory"/>
            <person name="Steindorff A."/>
            <person name="Hensen N."/>
            <person name="Bonometti L."/>
            <person name="Westerberg I."/>
            <person name="Brannstrom I.O."/>
            <person name="Guillou S."/>
            <person name="Cros-Aarteil S."/>
            <person name="Calhoun S."/>
            <person name="Haridas S."/>
            <person name="Kuo A."/>
            <person name="Mondo S."/>
            <person name="Pangilinan J."/>
            <person name="Riley R."/>
            <person name="Labutti K."/>
            <person name="Andreopoulos B."/>
            <person name="Lipzen A."/>
            <person name="Chen C."/>
            <person name="Yanf M."/>
            <person name="Daum C."/>
            <person name="Ng V."/>
            <person name="Clum A."/>
            <person name="Ohm R."/>
            <person name="Martin F."/>
            <person name="Silar P."/>
            <person name="Natvig D."/>
            <person name="Lalanne C."/>
            <person name="Gautier V."/>
            <person name="Ament-Velasquez S.L."/>
            <person name="Kruys A."/>
            <person name="Hutchinson M.I."/>
            <person name="Powell A.J."/>
            <person name="Barry K."/>
            <person name="Miller A.N."/>
            <person name="Grigoriev I.V."/>
            <person name="Debuchy R."/>
            <person name="Gladieux P."/>
            <person name="Thoren M.H."/>
            <person name="Johannesson H."/>
        </authorList>
    </citation>
    <scope>NUCLEOTIDE SEQUENCE</scope>
    <source>
        <strain evidence="10">PSN243</strain>
    </source>
</reference>
<dbReference type="Proteomes" id="UP001321760">
    <property type="component" value="Unassembled WGS sequence"/>
</dbReference>
<keyword evidence="11" id="KW-1185">Reference proteome</keyword>
<keyword evidence="6" id="KW-0049">Antioxidant</keyword>
<evidence type="ECO:0000256" key="2">
    <source>
        <dbReference type="ARBA" id="ARBA00004613"/>
    </source>
</evidence>
<evidence type="ECO:0000313" key="10">
    <source>
        <dbReference type="EMBL" id="KAK4447661.1"/>
    </source>
</evidence>
<feature type="compositionally biased region" description="Low complexity" evidence="8">
    <location>
        <begin position="239"/>
        <end position="262"/>
    </location>
</feature>
<gene>
    <name evidence="10" type="ORF">QBC34DRAFT_126942</name>
</gene>
<evidence type="ECO:0000256" key="4">
    <source>
        <dbReference type="ARBA" id="ARBA00012682"/>
    </source>
</evidence>
<evidence type="ECO:0000313" key="11">
    <source>
        <dbReference type="Proteomes" id="UP001321760"/>
    </source>
</evidence>
<comment type="similarity">
    <text evidence="3">Belongs to the Cu-Zn superoxide dismutase family.</text>
</comment>
<evidence type="ECO:0000256" key="6">
    <source>
        <dbReference type="ARBA" id="ARBA00022862"/>
    </source>
</evidence>
<dbReference type="AlphaFoldDB" id="A0AAV9GIV8"/>
<comment type="subcellular location">
    <subcellularLocation>
        <location evidence="1">Cell envelope</location>
    </subcellularLocation>
    <subcellularLocation>
        <location evidence="2">Secreted</location>
    </subcellularLocation>
</comment>
<dbReference type="SUPFAM" id="SSF49329">
    <property type="entry name" value="Cu,Zn superoxide dismutase-like"/>
    <property type="match status" value="1"/>
</dbReference>
<keyword evidence="9" id="KW-0732">Signal</keyword>
<dbReference type="FunFam" id="2.60.40.200:FF:000007">
    <property type="entry name" value="Cell surface Cu-only superoxide dismutase 5"/>
    <property type="match status" value="1"/>
</dbReference>
<reference evidence="10" key="1">
    <citation type="journal article" date="2023" name="Mol. Phylogenet. Evol.">
        <title>Genome-scale phylogeny and comparative genomics of the fungal order Sordariales.</title>
        <authorList>
            <person name="Hensen N."/>
            <person name="Bonometti L."/>
            <person name="Westerberg I."/>
            <person name="Brannstrom I.O."/>
            <person name="Guillou S."/>
            <person name="Cros-Aarteil S."/>
            <person name="Calhoun S."/>
            <person name="Haridas S."/>
            <person name="Kuo A."/>
            <person name="Mondo S."/>
            <person name="Pangilinan J."/>
            <person name="Riley R."/>
            <person name="LaButti K."/>
            <person name="Andreopoulos B."/>
            <person name="Lipzen A."/>
            <person name="Chen C."/>
            <person name="Yan M."/>
            <person name="Daum C."/>
            <person name="Ng V."/>
            <person name="Clum A."/>
            <person name="Steindorff A."/>
            <person name="Ohm R.A."/>
            <person name="Martin F."/>
            <person name="Silar P."/>
            <person name="Natvig D.O."/>
            <person name="Lalanne C."/>
            <person name="Gautier V."/>
            <person name="Ament-Velasquez S.L."/>
            <person name="Kruys A."/>
            <person name="Hutchinson M.I."/>
            <person name="Powell A.J."/>
            <person name="Barry K."/>
            <person name="Miller A.N."/>
            <person name="Grigoriev I.V."/>
            <person name="Debuchy R."/>
            <person name="Gladieux P."/>
            <person name="Hiltunen Thoren M."/>
            <person name="Johannesson H."/>
        </authorList>
    </citation>
    <scope>NUCLEOTIDE SEQUENCE</scope>
    <source>
        <strain evidence="10">PSN243</strain>
    </source>
</reference>
<evidence type="ECO:0000256" key="8">
    <source>
        <dbReference type="SAM" id="MobiDB-lite"/>
    </source>
</evidence>
<feature type="signal peptide" evidence="9">
    <location>
        <begin position="1"/>
        <end position="20"/>
    </location>
</feature>
<dbReference type="EC" id="1.15.1.1" evidence="4"/>
<keyword evidence="5" id="KW-0964">Secreted</keyword>
<comment type="caution">
    <text evidence="10">The sequence shown here is derived from an EMBL/GenBank/DDBJ whole genome shotgun (WGS) entry which is preliminary data.</text>
</comment>
<dbReference type="InterPro" id="IPR036423">
    <property type="entry name" value="SOD-like_Cu/Zn_dom_sf"/>
</dbReference>
<protein>
    <recommendedName>
        <fullName evidence="4">superoxide dismutase</fullName>
        <ecNumber evidence="4">1.15.1.1</ecNumber>
    </recommendedName>
</protein>
<dbReference type="GO" id="GO:0005576">
    <property type="term" value="C:extracellular region"/>
    <property type="evidence" value="ECO:0007669"/>
    <property type="project" value="UniProtKB-SubCell"/>
</dbReference>
<dbReference type="GO" id="GO:0004784">
    <property type="term" value="F:superoxide dismutase activity"/>
    <property type="evidence" value="ECO:0007669"/>
    <property type="project" value="UniProtKB-EC"/>
</dbReference>
<evidence type="ECO:0000256" key="7">
    <source>
        <dbReference type="ARBA" id="ARBA00049204"/>
    </source>
</evidence>
<dbReference type="Gene3D" id="2.60.40.200">
    <property type="entry name" value="Superoxide dismutase, copper/zinc binding domain"/>
    <property type="match status" value="1"/>
</dbReference>
<dbReference type="EMBL" id="MU865948">
    <property type="protein sequence ID" value="KAK4447661.1"/>
    <property type="molecule type" value="Genomic_DNA"/>
</dbReference>
<proteinExistence type="inferred from homology"/>
<feature type="compositionally biased region" description="Polar residues" evidence="8">
    <location>
        <begin position="217"/>
        <end position="238"/>
    </location>
</feature>